<dbReference type="InterPro" id="IPR051735">
    <property type="entry name" value="CFEM_domain"/>
</dbReference>
<evidence type="ECO:0000256" key="14">
    <source>
        <dbReference type="ARBA" id="ARBA00023288"/>
    </source>
</evidence>
<sequence>MKSTSLMMVLAASLVAAQSPLDQIPACAKGCVTKVMTGSDTGCNPADIACTCKNENFLDNIACCLADVCNKEDQDKTVQFAKRFCSAAKVQVPDKVECKKGASASSSSTRSSLATGTVARAASSSTGAAAPMLAGAGNLAGALLAIVAAL</sequence>
<keyword evidence="7" id="KW-0336">GPI-anchor</keyword>
<evidence type="ECO:0000256" key="8">
    <source>
        <dbReference type="ARBA" id="ARBA00022723"/>
    </source>
</evidence>
<evidence type="ECO:0000256" key="6">
    <source>
        <dbReference type="ARBA" id="ARBA00022617"/>
    </source>
</evidence>
<evidence type="ECO:0000256" key="13">
    <source>
        <dbReference type="ARBA" id="ARBA00023180"/>
    </source>
</evidence>
<keyword evidence="6 15" id="KW-0349">Heme</keyword>
<keyword evidence="8 15" id="KW-0479">Metal-binding</keyword>
<evidence type="ECO:0000313" key="18">
    <source>
        <dbReference type="EMBL" id="KAF4512496.1"/>
    </source>
</evidence>
<feature type="binding site" description="axial binding residue" evidence="15">
    <location>
        <position position="47"/>
    </location>
    <ligand>
        <name>heme</name>
        <dbReference type="ChEBI" id="CHEBI:30413"/>
    </ligand>
    <ligandPart>
        <name>Fe</name>
        <dbReference type="ChEBI" id="CHEBI:18248"/>
    </ligandPart>
</feature>
<feature type="chain" id="PRO_5034323293" description="CFEM domain-containing protein" evidence="16">
    <location>
        <begin position="18"/>
        <end position="150"/>
    </location>
</feature>
<dbReference type="EMBL" id="JAAVMX010000002">
    <property type="protein sequence ID" value="KAF4512496.1"/>
    <property type="molecule type" value="Genomic_DNA"/>
</dbReference>
<dbReference type="GO" id="GO:0005886">
    <property type="term" value="C:plasma membrane"/>
    <property type="evidence" value="ECO:0007669"/>
    <property type="project" value="UniProtKB-SubCell"/>
</dbReference>
<evidence type="ECO:0000256" key="12">
    <source>
        <dbReference type="ARBA" id="ARBA00023157"/>
    </source>
</evidence>
<keyword evidence="5" id="KW-0964">Secreted</keyword>
<evidence type="ECO:0000256" key="11">
    <source>
        <dbReference type="ARBA" id="ARBA00023136"/>
    </source>
</evidence>
<feature type="domain" description="CFEM" evidence="17">
    <location>
        <begin position="1"/>
        <end position="112"/>
    </location>
</feature>
<keyword evidence="12 15" id="KW-1015">Disulfide bond</keyword>
<comment type="caution">
    <text evidence="15">Lacks conserved residue(s) required for the propagation of feature annotation.</text>
</comment>
<evidence type="ECO:0000256" key="3">
    <source>
        <dbReference type="ARBA" id="ARBA00010031"/>
    </source>
</evidence>
<keyword evidence="14" id="KW-0449">Lipoprotein</keyword>
<comment type="subcellular location">
    <subcellularLocation>
        <location evidence="1">Cell membrane</location>
        <topology evidence="1">Lipid-anchor</topology>
        <topology evidence="1">GPI-anchor</topology>
    </subcellularLocation>
    <subcellularLocation>
        <location evidence="2">Secreted</location>
    </subcellularLocation>
</comment>
<keyword evidence="10 15" id="KW-0408">Iron</keyword>
<evidence type="ECO:0000256" key="4">
    <source>
        <dbReference type="ARBA" id="ARBA00022475"/>
    </source>
</evidence>
<dbReference type="InterPro" id="IPR008427">
    <property type="entry name" value="Extracellular_membr_CFEM_dom"/>
</dbReference>
<dbReference type="AlphaFoldDB" id="A0A8H4V9B5"/>
<feature type="disulfide bond" evidence="15">
    <location>
        <begin position="52"/>
        <end position="85"/>
    </location>
</feature>
<evidence type="ECO:0000256" key="2">
    <source>
        <dbReference type="ARBA" id="ARBA00004613"/>
    </source>
</evidence>
<proteinExistence type="inferred from homology"/>
<accession>A0A8H4V9B5</accession>
<feature type="signal peptide" evidence="16">
    <location>
        <begin position="1"/>
        <end position="17"/>
    </location>
</feature>
<keyword evidence="19" id="KW-1185">Reference proteome</keyword>
<protein>
    <recommendedName>
        <fullName evidence="17">CFEM domain-containing protein</fullName>
    </recommendedName>
</protein>
<dbReference type="GO" id="GO:0098552">
    <property type="term" value="C:side of membrane"/>
    <property type="evidence" value="ECO:0007669"/>
    <property type="project" value="UniProtKB-KW"/>
</dbReference>
<comment type="similarity">
    <text evidence="3">Belongs to the RBT5 family.</text>
</comment>
<keyword evidence="13" id="KW-0325">Glycoprotein</keyword>
<dbReference type="PANTHER" id="PTHR37928">
    <property type="entry name" value="CFEM DOMAIN PROTEIN (AFU_ORTHOLOGUE AFUA_6G14090)"/>
    <property type="match status" value="1"/>
</dbReference>
<dbReference type="GO" id="GO:0046872">
    <property type="term" value="F:metal ion binding"/>
    <property type="evidence" value="ECO:0007669"/>
    <property type="project" value="UniProtKB-UniRule"/>
</dbReference>
<organism evidence="18 19">
    <name type="scientific">Ophiocordyceps sinensis</name>
    <dbReference type="NCBI Taxonomy" id="72228"/>
    <lineage>
        <taxon>Eukaryota</taxon>
        <taxon>Fungi</taxon>
        <taxon>Dikarya</taxon>
        <taxon>Ascomycota</taxon>
        <taxon>Pezizomycotina</taxon>
        <taxon>Sordariomycetes</taxon>
        <taxon>Hypocreomycetidae</taxon>
        <taxon>Hypocreales</taxon>
        <taxon>Ophiocordycipitaceae</taxon>
        <taxon>Ophiocordyceps</taxon>
    </lineage>
</organism>
<evidence type="ECO:0000256" key="16">
    <source>
        <dbReference type="SAM" id="SignalP"/>
    </source>
</evidence>
<dbReference type="GO" id="GO:0005576">
    <property type="term" value="C:extracellular region"/>
    <property type="evidence" value="ECO:0007669"/>
    <property type="project" value="UniProtKB-SubCell"/>
</dbReference>
<dbReference type="Pfam" id="PF05730">
    <property type="entry name" value="CFEM"/>
    <property type="match status" value="1"/>
</dbReference>
<evidence type="ECO:0000256" key="1">
    <source>
        <dbReference type="ARBA" id="ARBA00004609"/>
    </source>
</evidence>
<evidence type="ECO:0000256" key="10">
    <source>
        <dbReference type="ARBA" id="ARBA00023004"/>
    </source>
</evidence>
<name>A0A8H4V9B5_9HYPO</name>
<evidence type="ECO:0000256" key="15">
    <source>
        <dbReference type="PROSITE-ProRule" id="PRU01356"/>
    </source>
</evidence>
<keyword evidence="9 16" id="KW-0732">Signal</keyword>
<feature type="disulfide bond" evidence="15">
    <location>
        <begin position="43"/>
        <end position="50"/>
    </location>
</feature>
<evidence type="ECO:0000256" key="5">
    <source>
        <dbReference type="ARBA" id="ARBA00022525"/>
    </source>
</evidence>
<dbReference type="PROSITE" id="PS52012">
    <property type="entry name" value="CFEM"/>
    <property type="match status" value="1"/>
</dbReference>
<comment type="caution">
    <text evidence="18">The sequence shown here is derived from an EMBL/GenBank/DDBJ whole genome shotgun (WGS) entry which is preliminary data.</text>
</comment>
<dbReference type="PANTHER" id="PTHR37928:SF2">
    <property type="entry name" value="GPI ANCHORED CFEM DOMAIN PROTEIN (AFU_ORTHOLOGUE AFUA_6G10580)"/>
    <property type="match status" value="1"/>
</dbReference>
<gene>
    <name evidence="18" type="ORF">G6O67_001629</name>
</gene>
<evidence type="ECO:0000256" key="7">
    <source>
        <dbReference type="ARBA" id="ARBA00022622"/>
    </source>
</evidence>
<dbReference type="Proteomes" id="UP000557566">
    <property type="component" value="Unassembled WGS sequence"/>
</dbReference>
<evidence type="ECO:0000259" key="17">
    <source>
        <dbReference type="PROSITE" id="PS52012"/>
    </source>
</evidence>
<keyword evidence="4" id="KW-1003">Cell membrane</keyword>
<dbReference type="SMART" id="SM00747">
    <property type="entry name" value="CFEM"/>
    <property type="match status" value="1"/>
</dbReference>
<evidence type="ECO:0000256" key="9">
    <source>
        <dbReference type="ARBA" id="ARBA00022729"/>
    </source>
</evidence>
<evidence type="ECO:0000313" key="19">
    <source>
        <dbReference type="Proteomes" id="UP000557566"/>
    </source>
</evidence>
<reference evidence="18 19" key="1">
    <citation type="journal article" date="2020" name="Genome Biol. Evol.">
        <title>A new high-quality draft genome assembly of the Chinese cordyceps Ophiocordyceps sinensis.</title>
        <authorList>
            <person name="Shu R."/>
            <person name="Zhang J."/>
            <person name="Meng Q."/>
            <person name="Zhang H."/>
            <person name="Zhou G."/>
            <person name="Li M."/>
            <person name="Wu P."/>
            <person name="Zhao Y."/>
            <person name="Chen C."/>
            <person name="Qin Q."/>
        </authorList>
    </citation>
    <scope>NUCLEOTIDE SEQUENCE [LARGE SCALE GENOMIC DNA]</scope>
    <source>
        <strain evidence="18 19">IOZ07</strain>
    </source>
</reference>
<keyword evidence="11" id="KW-0472">Membrane</keyword>